<keyword evidence="3 4" id="KW-0808">Transferase</keyword>
<dbReference type="SMR" id="A0A3G1S2U1"/>
<protein>
    <recommendedName>
        <fullName evidence="5">Glycosyltransferase</fullName>
        <ecNumber evidence="5">2.4.1.-</ecNumber>
    </recommendedName>
</protein>
<dbReference type="SUPFAM" id="SSF53756">
    <property type="entry name" value="UDP-Glycosyltransferase/glycogen phosphorylase"/>
    <property type="match status" value="1"/>
</dbReference>
<dbReference type="EC" id="2.4.1.-" evidence="5"/>
<dbReference type="FunFam" id="3.40.50.2000:FF:000056">
    <property type="entry name" value="Glycosyltransferase"/>
    <property type="match status" value="1"/>
</dbReference>
<dbReference type="AlphaFoldDB" id="A0A3G1S2U1"/>
<dbReference type="InterPro" id="IPR002213">
    <property type="entry name" value="UDP_glucos_trans"/>
</dbReference>
<dbReference type="PANTHER" id="PTHR48048">
    <property type="entry name" value="GLYCOSYLTRANSFERASE"/>
    <property type="match status" value="1"/>
</dbReference>
<evidence type="ECO:0000256" key="3">
    <source>
        <dbReference type="ARBA" id="ARBA00022679"/>
    </source>
</evidence>
<dbReference type="PANTHER" id="PTHR48048:SF30">
    <property type="entry name" value="GLYCOSYLTRANSFERASE"/>
    <property type="match status" value="1"/>
</dbReference>
<comment type="similarity">
    <text evidence="1 4">Belongs to the UDP-glycosyltransferase family.</text>
</comment>
<dbReference type="EMBL" id="MF285063">
    <property type="protein sequence ID" value="AXL95238.1"/>
    <property type="molecule type" value="mRNA"/>
</dbReference>
<proteinExistence type="evidence at transcript level"/>
<dbReference type="Gene3D" id="3.40.50.2000">
    <property type="entry name" value="Glycogen Phosphorylase B"/>
    <property type="match status" value="2"/>
</dbReference>
<evidence type="ECO:0000313" key="6">
    <source>
        <dbReference type="EMBL" id="AXL95238.1"/>
    </source>
</evidence>
<sequence>MEMEDDLPTTIVLYSSQTHLNTMLVLAKFIAKHHPRPTLTIISSAPPPHHDPSFTYHRISDAVPSVPIPNILERLFEIPRLTNQNLRDALQEVSRKSKIAAIVVDFFCYSASEVSTSLNIPTYFYISNGGSGAILLLYFPVIDEIVNGNIEDLDDFLEIPGYPPIHSSALPKLLAFRQSKTYLHFLKAAMEVRRSKGILVNTFDALEYRAKEALSNGFCVPNGVSPPVYFVGPLISETSAGDHECLKWLDSQPNRSVVFLCFGRRGLFSAKQVKEIAVGLENSGRHFLWSVRSPPEMQSSSPAGEVNLDELLPDGFLERTKKRGLVIKSWAPQKEILSHDSVGAFVTHCGRSSINEALLFGVPMICWPIDADQFINATLVVEEFKLGLPLAAAADGFVKADELENRIREVTESLTGRSIRHRASEMKAAVAAAAQPDGSSVAALEKFVRSLRKD</sequence>
<reference evidence="6" key="1">
    <citation type="journal article" date="2018" name="Plant J.">
        <title>The medicinal plant Andrographis paniculata genome provides insight into biosynthesis of the bioactive diterpenoid neoandrographolide.</title>
        <authorList>
            <person name="Sun W."/>
            <person name="Leng L."/>
            <person name="Yin Q."/>
            <person name="Xu M."/>
            <person name="Huang M."/>
            <person name="Xu Z."/>
            <person name="Zhang Y."/>
            <person name="Yao H."/>
            <person name="Wang C."/>
            <person name="Xiong C."/>
            <person name="Chen S."/>
            <person name="Jiang C."/>
            <person name="Xie N."/>
            <person name="Zheng X."/>
            <person name="Wang Y."/>
            <person name="Song C."/>
            <person name="Peters R.J."/>
            <person name="Chen S."/>
        </authorList>
    </citation>
    <scope>NUCLEOTIDE SEQUENCE</scope>
    <source>
        <strain evidence="6">CXL_16056</strain>
    </source>
</reference>
<dbReference type="GO" id="GO:0035251">
    <property type="term" value="F:UDP-glucosyltransferase activity"/>
    <property type="evidence" value="ECO:0007669"/>
    <property type="project" value="InterPro"/>
</dbReference>
<dbReference type="CDD" id="cd03784">
    <property type="entry name" value="GT1_Gtf-like"/>
    <property type="match status" value="1"/>
</dbReference>
<name>A0A3G1S2U1_ANDPA</name>
<dbReference type="KEGG" id="apan:127248985"/>
<evidence type="ECO:0000256" key="1">
    <source>
        <dbReference type="ARBA" id="ARBA00009995"/>
    </source>
</evidence>
<organism evidence="6">
    <name type="scientific">Andrographis paniculata</name>
    <name type="common">Creat</name>
    <name type="synonym">Justicia paniculata</name>
    <dbReference type="NCBI Taxonomy" id="175694"/>
    <lineage>
        <taxon>Eukaryota</taxon>
        <taxon>Viridiplantae</taxon>
        <taxon>Streptophyta</taxon>
        <taxon>Embryophyta</taxon>
        <taxon>Tracheophyta</taxon>
        <taxon>Spermatophyta</taxon>
        <taxon>Magnoliopsida</taxon>
        <taxon>eudicotyledons</taxon>
        <taxon>Gunneridae</taxon>
        <taxon>Pentapetalae</taxon>
        <taxon>asterids</taxon>
        <taxon>lamiids</taxon>
        <taxon>Lamiales</taxon>
        <taxon>Acanthaceae</taxon>
        <taxon>Acanthoideae</taxon>
        <taxon>Andrographideae</taxon>
        <taxon>Andrographis</taxon>
    </lineage>
</organism>
<dbReference type="InterPro" id="IPR035595">
    <property type="entry name" value="UDP_glycos_trans_CS"/>
</dbReference>
<keyword evidence="2 4" id="KW-0328">Glycosyltransferase</keyword>
<accession>A0A3G1S2U1</accession>
<evidence type="ECO:0000256" key="5">
    <source>
        <dbReference type="RuleBase" id="RU362057"/>
    </source>
</evidence>
<dbReference type="InterPro" id="IPR050481">
    <property type="entry name" value="UDP-glycosyltransf_plant"/>
</dbReference>
<evidence type="ECO:0000256" key="4">
    <source>
        <dbReference type="RuleBase" id="RU003718"/>
    </source>
</evidence>
<dbReference type="GeneID" id="127248985"/>
<dbReference type="RefSeq" id="XP_051127524.1">
    <property type="nucleotide sequence ID" value="XM_051271567.1"/>
</dbReference>
<dbReference type="OrthoDB" id="5835829at2759"/>
<dbReference type="PROSITE" id="PS00375">
    <property type="entry name" value="UDPGT"/>
    <property type="match status" value="1"/>
</dbReference>
<evidence type="ECO:0000256" key="2">
    <source>
        <dbReference type="ARBA" id="ARBA00022676"/>
    </source>
</evidence>
<dbReference type="Pfam" id="PF00201">
    <property type="entry name" value="UDPGT"/>
    <property type="match status" value="1"/>
</dbReference>